<sequence length="63" mass="6708">MSDVAGIKGRFVNLSTASQFRRASRSVVGGGDDKPRDRTSPVAASHQPSLFPDFVSPFEKDGA</sequence>
<organism evidence="2 3">
    <name type="scientific">Roseovarius pelagicus</name>
    <dbReference type="NCBI Taxonomy" id="2980108"/>
    <lineage>
        <taxon>Bacteria</taxon>
        <taxon>Pseudomonadati</taxon>
        <taxon>Pseudomonadota</taxon>
        <taxon>Alphaproteobacteria</taxon>
        <taxon>Rhodobacterales</taxon>
        <taxon>Roseobacteraceae</taxon>
        <taxon>Roseovarius</taxon>
    </lineage>
</organism>
<accession>A0ABY6DEY1</accession>
<proteinExistence type="predicted"/>
<gene>
    <name evidence="2" type="ORF">N7U68_08630</name>
</gene>
<evidence type="ECO:0000313" key="2">
    <source>
        <dbReference type="EMBL" id="UXX84683.1"/>
    </source>
</evidence>
<protein>
    <submittedName>
        <fullName evidence="2">Uncharacterized protein</fullName>
    </submittedName>
</protein>
<keyword evidence="3" id="KW-1185">Reference proteome</keyword>
<feature type="region of interest" description="Disordered" evidence="1">
    <location>
        <begin position="22"/>
        <end position="63"/>
    </location>
</feature>
<dbReference type="EMBL" id="CP106738">
    <property type="protein sequence ID" value="UXX84683.1"/>
    <property type="molecule type" value="Genomic_DNA"/>
</dbReference>
<dbReference type="Proteomes" id="UP001064087">
    <property type="component" value="Chromosome"/>
</dbReference>
<evidence type="ECO:0000313" key="3">
    <source>
        <dbReference type="Proteomes" id="UP001064087"/>
    </source>
</evidence>
<reference evidence="2" key="1">
    <citation type="submission" date="2022-10" db="EMBL/GenBank/DDBJ databases">
        <title>Roseovarius pelagicus sp. nov., isolated from Arctic seawater.</title>
        <authorList>
            <person name="Hong Y.W."/>
            <person name="Hwang C.Y."/>
        </authorList>
    </citation>
    <scope>NUCLEOTIDE SEQUENCE</scope>
    <source>
        <strain evidence="2">HL-MP18</strain>
    </source>
</reference>
<name>A0ABY6DEY1_9RHOB</name>
<dbReference type="RefSeq" id="WP_263048847.1">
    <property type="nucleotide sequence ID" value="NZ_CP106738.1"/>
</dbReference>
<evidence type="ECO:0000256" key="1">
    <source>
        <dbReference type="SAM" id="MobiDB-lite"/>
    </source>
</evidence>